<feature type="region of interest" description="Disordered" evidence="7">
    <location>
        <begin position="1"/>
        <end position="123"/>
    </location>
</feature>
<dbReference type="GO" id="GO:0000155">
    <property type="term" value="F:phosphorelay sensor kinase activity"/>
    <property type="evidence" value="ECO:0007669"/>
    <property type="project" value="InterPro"/>
</dbReference>
<feature type="compositionally biased region" description="Pro residues" evidence="7">
    <location>
        <begin position="1280"/>
        <end position="1291"/>
    </location>
</feature>
<evidence type="ECO:0000256" key="6">
    <source>
        <dbReference type="PROSITE-ProRule" id="PRU00169"/>
    </source>
</evidence>
<dbReference type="InterPro" id="IPR000700">
    <property type="entry name" value="PAS-assoc_C"/>
</dbReference>
<dbReference type="Pfam" id="PF02518">
    <property type="entry name" value="HATPase_c"/>
    <property type="match status" value="1"/>
</dbReference>
<accession>A0A1L7WZB9</accession>
<sequence length="2141" mass="233821">MPPPKSPLDKPSSSHSRRPSGARRSSSEKSTTKFSKHGIKSSQSSQGKTKDSMPDSPSGAKAPPKSETADYDSRKSYETVRFEGSRSESSRTDARQMDDQDEEMEERGGTGGRASNVVPATTSAEEVERLRAAMNAQIQLNMHRERLAKQLGEKEERAATALIPGGKTRVSPIHEEIASPSLEEAFSSPAPGTETSSTESARTIRGGTTPGPMAVRTPSYPFPSMRTPQQSYTGHRPFTALSPTVNPANFAGGTFEAGPQDRVLSGSVTPASTLRFQPPGWFHTPEDPNFATPNLYDLSLLLSSEPGLDAWWTTAVEIMRTLYHAHRVTLSVPADPTDIENVPWGQKATFNAMSEDELSLTYLPRGSSLVPSSVDTNDTSNSGDLNVADEYSQPSTPLQSIVRPGLLSRHSFTAYEDSKRAPAVASDSNRLPAPTRPSQLVRAKSYLSARPDNLPPRTATLQNAELNLQSLQDHMAFEDAKQSAWENPESASRETRGQVFPVLQALDYEAEPLIDNKGVMRVLERGKVIALTRDYPYVENAPDEKSGGSKSSTKSKESSNDKLKKSKSPEISSRISSFFGGKTRSQRARSQVSDKGKSMPSSRRSIDLTEDDNLPLLPKYEEYEQAPPSPWSQSPAPSPAVRVETAENPFFANINAPIDEETFNPRTTPQDYSDMPQPETIGADRSWTVLHIPLIHPLLSKPVQSFRLDTAAMESKTTRGKVGLPKNVEDAKGKSKDERRQKPTPIAVLSKTRCNQITPIAVLSILSPVIPYPSSLRHSLEHLSAHLATSFSLCRHFSNLETEIAGLSRKRPQTTGFGAVAPGGRLSEESMHLGKTTYSPADESGPQHSGGSITSPSDYSGVSRSTAGSPGVTPGWDPGNVGLSMDKRSSGGSPGYIAGESYFSSRTRPGLNRVDTGSASSIIGARRTSKESSPADTRSQKVALISEERAQEPEHAEQTPTKEKHEVEDIGSSTSTPKPEPRPQRPSRDSYSETPEARDVSPSRQHQDTVLSPRRLAMRTASGHGASKPDRQHTQLHSYGADFGATFQSLPATATPSKTPAPPKLHSRSASLSAPASDYMPPPSDRVKGIMLDSLPMHIFIALPPTGEIVWVNSRYLTYRGQSVKDLHEDPWATIHLEEKDEYLKAWSNSIRTGEQFSMQVRLKRFDGTYRWFYTRAVGLRDSRGVIVQWYGTHMDIHDQHIAEVKAARQEEIEASEAKHKQLANLIPQIIFSATEDEGVTFANQQWLSYTGQAFDDALGLGFMDYVHPEDLARCHIPFNSPPTPSAPGPKKPVEPSRMPSLTSLGGKSSNKSGASEAVTETTIRGRYQSLSRTNSSGSGSVYEFPSADLSELTRTGVVKVDTDSNGRVSYSTEVRLRSKSGEYRWHLVRCVEVDNINLGSGDGSWFGACADINDHKLLEMKLKEAMESKSKFLSNMSHEIRTPLIGISGMISFLQDTPLNEEQIDYCNTISSSADGLLNIINDILDLAKADAGMMKLSYDWFHTRSLVEEVNEMVSTIAITKHLEVNYVVDPDVPEMIKGDRFRIRQVLLNVIGNAIKFTTVGEVFSRCKVFKPNDDDLGVNEVMLQFSIIDTGRGFTQQEAELIFKPFSQIDGSSTRTHGGTGLGLVISRQFVELHGGTMEGTAIPGKGSTFTFTATFGLPTPDDHPDPPLTPALSKIPSAVSSVRSSISEAGPRPIKASIGSSSLASKIFQSPNEESPRAESVNTDSPAVLSSGSSEPSIRSSRTHTTGRSSNSSIAGSLARFGEAARSSSVDPTSMKLALPDRVSPPPGSPPQSLSSGATPTPQTSLGSGMMSRQSSTPSDAKHFRPPMFSILLICPQEHSREATTQHIEMTLPKDIPHQITGLASVEEARAMIGGEDPVIFTHIVLNFGNPEDIVALIDQIVSSISLPQTSIVVLSDPVQRQEVMKLATVYDYDQLAKDNRVTFIYKPVKPSRFAVIFDPDKERDLSTDRNRFSAQQQVANQRQNYLDIGKRLGNKGHKVLLVEDNATNQKVLLKFLSKVGINVDLALDGVECTDKVFAQSHSFYSLILCDLHMPNKDGYQACREIRQWEKKEKLPRMPIIALSANVMADVLDKCIEAGFSNYITKPVDFKALSTVMGDLLDPIEPEEAGKLITKT</sequence>
<dbReference type="InterPro" id="IPR004358">
    <property type="entry name" value="Sig_transdc_His_kin-like_C"/>
</dbReference>
<feature type="domain" description="PAC" evidence="11">
    <location>
        <begin position="1157"/>
        <end position="1209"/>
    </location>
</feature>
<evidence type="ECO:0000256" key="5">
    <source>
        <dbReference type="ARBA" id="ARBA00022777"/>
    </source>
</evidence>
<dbReference type="EC" id="2.7.13.3" evidence="2"/>
<feature type="compositionally biased region" description="Polar residues" evidence="7">
    <location>
        <begin position="1300"/>
        <end position="1335"/>
    </location>
</feature>
<feature type="compositionally biased region" description="Polar residues" evidence="7">
    <location>
        <begin position="1708"/>
        <end position="1718"/>
    </location>
</feature>
<feature type="region of interest" description="Disordered" evidence="7">
    <location>
        <begin position="417"/>
        <end position="437"/>
    </location>
</feature>
<dbReference type="Gene3D" id="3.30.450.20">
    <property type="entry name" value="PAS domain"/>
    <property type="match status" value="2"/>
</dbReference>
<evidence type="ECO:0000259" key="8">
    <source>
        <dbReference type="PROSITE" id="PS50109"/>
    </source>
</evidence>
<dbReference type="PRINTS" id="PR00344">
    <property type="entry name" value="BCTRLSENSOR"/>
</dbReference>
<feature type="region of interest" description="Disordered" evidence="7">
    <location>
        <begin position="1278"/>
        <end position="1341"/>
    </location>
</feature>
<feature type="region of interest" description="Disordered" evidence="7">
    <location>
        <begin position="369"/>
        <end position="399"/>
    </location>
</feature>
<dbReference type="EMBL" id="FJOG01000011">
    <property type="protein sequence ID" value="CZR58104.1"/>
    <property type="molecule type" value="Genomic_DNA"/>
</dbReference>
<feature type="region of interest" description="Disordered" evidence="7">
    <location>
        <begin position="714"/>
        <end position="743"/>
    </location>
</feature>
<feature type="region of interest" description="Disordered" evidence="7">
    <location>
        <begin position="1659"/>
        <end position="1678"/>
    </location>
</feature>
<dbReference type="SUPFAM" id="SSF55874">
    <property type="entry name" value="ATPase domain of HSP90 chaperone/DNA topoisomerase II/histidine kinase"/>
    <property type="match status" value="1"/>
</dbReference>
<dbReference type="Proteomes" id="UP000184330">
    <property type="component" value="Unassembled WGS sequence"/>
</dbReference>
<dbReference type="InterPro" id="IPR003594">
    <property type="entry name" value="HATPase_dom"/>
</dbReference>
<evidence type="ECO:0000313" key="12">
    <source>
        <dbReference type="EMBL" id="CZR58104.1"/>
    </source>
</evidence>
<feature type="compositionally biased region" description="Basic and acidic residues" evidence="7">
    <location>
        <begin position="554"/>
        <end position="563"/>
    </location>
</feature>
<gene>
    <name evidence="12" type="ORF">PAC_07994</name>
</gene>
<dbReference type="SMART" id="SM00091">
    <property type="entry name" value="PAS"/>
    <property type="match status" value="2"/>
</dbReference>
<dbReference type="PANTHER" id="PTHR43047:SF74">
    <property type="entry name" value="HISTIDINE KINASE-RELATED"/>
    <property type="match status" value="1"/>
</dbReference>
<dbReference type="InterPro" id="IPR035965">
    <property type="entry name" value="PAS-like_dom_sf"/>
</dbReference>
<dbReference type="SUPFAM" id="SSF55785">
    <property type="entry name" value="PYP-like sensor domain (PAS domain)"/>
    <property type="match status" value="2"/>
</dbReference>
<evidence type="ECO:0000256" key="1">
    <source>
        <dbReference type="ARBA" id="ARBA00000085"/>
    </source>
</evidence>
<feature type="region of interest" description="Disordered" evidence="7">
    <location>
        <begin position="1708"/>
        <end position="1829"/>
    </location>
</feature>
<feature type="compositionally biased region" description="Polar residues" evidence="7">
    <location>
        <begin position="369"/>
        <end position="384"/>
    </location>
</feature>
<dbReference type="InterPro" id="IPR011006">
    <property type="entry name" value="CheY-like_superfamily"/>
</dbReference>
<keyword evidence="5 12" id="KW-0418">Kinase</keyword>
<feature type="compositionally biased region" description="Polar residues" evidence="7">
    <location>
        <begin position="846"/>
        <end position="868"/>
    </location>
</feature>
<dbReference type="PROSITE" id="PS50112">
    <property type="entry name" value="PAS"/>
    <property type="match status" value="1"/>
</dbReference>
<dbReference type="FunFam" id="3.40.50.2300:FF:000158">
    <property type="entry name" value="Sensor histidine kinase/response regulator"/>
    <property type="match status" value="1"/>
</dbReference>
<feature type="region of interest" description="Disordered" evidence="7">
    <location>
        <begin position="184"/>
        <end position="215"/>
    </location>
</feature>
<reference evidence="12 13" key="1">
    <citation type="submission" date="2016-03" db="EMBL/GenBank/DDBJ databases">
        <authorList>
            <person name="Ploux O."/>
        </authorList>
    </citation>
    <scope>NUCLEOTIDE SEQUENCE [LARGE SCALE GENOMIC DNA]</scope>
    <source>
        <strain evidence="12 13">UAMH 11012</strain>
    </source>
</reference>
<dbReference type="OrthoDB" id="303614at2759"/>
<evidence type="ECO:0000256" key="3">
    <source>
        <dbReference type="ARBA" id="ARBA00022553"/>
    </source>
</evidence>
<evidence type="ECO:0000256" key="4">
    <source>
        <dbReference type="ARBA" id="ARBA00022679"/>
    </source>
</evidence>
<feature type="modified residue" description="4-aspartylphosphate" evidence="6">
    <location>
        <position position="2056"/>
    </location>
</feature>
<dbReference type="Gene3D" id="1.10.287.130">
    <property type="match status" value="1"/>
</dbReference>
<dbReference type="InterPro" id="IPR036890">
    <property type="entry name" value="HATPase_C_sf"/>
</dbReference>
<feature type="region of interest" description="Disordered" evidence="7">
    <location>
        <begin position="1050"/>
        <end position="1081"/>
    </location>
</feature>
<dbReference type="CDD" id="cd00130">
    <property type="entry name" value="PAS"/>
    <property type="match status" value="2"/>
</dbReference>
<dbReference type="PANTHER" id="PTHR43047">
    <property type="entry name" value="TWO-COMPONENT HISTIDINE PROTEIN KINASE"/>
    <property type="match status" value="1"/>
</dbReference>
<dbReference type="GO" id="GO:0009927">
    <property type="term" value="F:histidine phosphotransfer kinase activity"/>
    <property type="evidence" value="ECO:0007669"/>
    <property type="project" value="TreeGrafter"/>
</dbReference>
<evidence type="ECO:0000313" key="13">
    <source>
        <dbReference type="Proteomes" id="UP000184330"/>
    </source>
</evidence>
<feature type="region of interest" description="Disordered" evidence="7">
    <location>
        <begin position="835"/>
        <end position="1013"/>
    </location>
</feature>
<dbReference type="FunFam" id="3.30.565.10:FF:000010">
    <property type="entry name" value="Sensor histidine kinase RcsC"/>
    <property type="match status" value="1"/>
</dbReference>
<proteinExistence type="predicted"/>
<dbReference type="SUPFAM" id="SSF47384">
    <property type="entry name" value="Homodimeric domain of signal transducing histidine kinase"/>
    <property type="match status" value="1"/>
</dbReference>
<keyword evidence="4" id="KW-0808">Transferase</keyword>
<evidence type="ECO:0000256" key="2">
    <source>
        <dbReference type="ARBA" id="ARBA00012438"/>
    </source>
</evidence>
<dbReference type="STRING" id="576137.A0A1L7WZB9"/>
<feature type="domain" description="PAS" evidence="10">
    <location>
        <begin position="1216"/>
        <end position="1271"/>
    </location>
</feature>
<dbReference type="NCBIfam" id="TIGR00229">
    <property type="entry name" value="sensory_box"/>
    <property type="match status" value="1"/>
</dbReference>
<evidence type="ECO:0000256" key="7">
    <source>
        <dbReference type="SAM" id="MobiDB-lite"/>
    </source>
</evidence>
<dbReference type="InterPro" id="IPR001789">
    <property type="entry name" value="Sig_transdc_resp-reg_receiver"/>
</dbReference>
<dbReference type="InterPro" id="IPR001610">
    <property type="entry name" value="PAC"/>
</dbReference>
<evidence type="ECO:0000259" key="9">
    <source>
        <dbReference type="PROSITE" id="PS50110"/>
    </source>
</evidence>
<dbReference type="SUPFAM" id="SSF52172">
    <property type="entry name" value="CheY-like"/>
    <property type="match status" value="1"/>
</dbReference>
<keyword evidence="13" id="KW-1185">Reference proteome</keyword>
<dbReference type="PROSITE" id="PS50113">
    <property type="entry name" value="PAC"/>
    <property type="match status" value="1"/>
</dbReference>
<feature type="compositionally biased region" description="Basic and acidic residues" evidence="7">
    <location>
        <begin position="979"/>
        <end position="1007"/>
    </location>
</feature>
<dbReference type="SMART" id="SM00448">
    <property type="entry name" value="REC"/>
    <property type="match status" value="1"/>
</dbReference>
<feature type="compositionally biased region" description="Low complexity" evidence="7">
    <location>
        <begin position="1735"/>
        <end position="1758"/>
    </location>
</feature>
<dbReference type="CDD" id="cd17546">
    <property type="entry name" value="REC_hyHK_CKI1_RcsC-like"/>
    <property type="match status" value="1"/>
</dbReference>
<dbReference type="CDD" id="cd00082">
    <property type="entry name" value="HisKA"/>
    <property type="match status" value="1"/>
</dbReference>
<dbReference type="PROSITE" id="PS50109">
    <property type="entry name" value="HIS_KIN"/>
    <property type="match status" value="1"/>
</dbReference>
<feature type="compositionally biased region" description="Basic and acidic residues" evidence="7">
    <location>
        <begin position="727"/>
        <end position="741"/>
    </location>
</feature>
<dbReference type="InterPro" id="IPR013655">
    <property type="entry name" value="PAS_fold_3"/>
</dbReference>
<dbReference type="SMART" id="SM00388">
    <property type="entry name" value="HisKA"/>
    <property type="match status" value="1"/>
</dbReference>
<dbReference type="GO" id="GO:0005886">
    <property type="term" value="C:plasma membrane"/>
    <property type="evidence" value="ECO:0007669"/>
    <property type="project" value="TreeGrafter"/>
</dbReference>
<name>A0A1L7WZB9_9HELO</name>
<dbReference type="SMART" id="SM00387">
    <property type="entry name" value="HATPase_c"/>
    <property type="match status" value="1"/>
</dbReference>
<dbReference type="Pfam" id="PF08447">
    <property type="entry name" value="PAS_3"/>
    <property type="match status" value="1"/>
</dbReference>
<protein>
    <recommendedName>
        <fullName evidence="2">histidine kinase</fullName>
        <ecNumber evidence="2">2.7.13.3</ecNumber>
    </recommendedName>
</protein>
<feature type="domain" description="Response regulatory" evidence="9">
    <location>
        <begin position="2004"/>
        <end position="2126"/>
    </location>
</feature>
<feature type="domain" description="Histidine kinase" evidence="8">
    <location>
        <begin position="1436"/>
        <end position="1662"/>
    </location>
</feature>
<dbReference type="InterPro" id="IPR000014">
    <property type="entry name" value="PAS"/>
</dbReference>
<feature type="region of interest" description="Disordered" evidence="7">
    <location>
        <begin position="538"/>
        <end position="613"/>
    </location>
</feature>
<organism evidence="12 13">
    <name type="scientific">Phialocephala subalpina</name>
    <dbReference type="NCBI Taxonomy" id="576137"/>
    <lineage>
        <taxon>Eukaryota</taxon>
        <taxon>Fungi</taxon>
        <taxon>Dikarya</taxon>
        <taxon>Ascomycota</taxon>
        <taxon>Pezizomycotina</taxon>
        <taxon>Leotiomycetes</taxon>
        <taxon>Helotiales</taxon>
        <taxon>Mollisiaceae</taxon>
        <taxon>Phialocephala</taxon>
        <taxon>Phialocephala fortinii species complex</taxon>
    </lineage>
</organism>
<feature type="compositionally biased region" description="Basic and acidic residues" evidence="7">
    <location>
        <begin position="67"/>
        <end position="98"/>
    </location>
</feature>
<dbReference type="Gene3D" id="3.40.50.2300">
    <property type="match status" value="1"/>
</dbReference>
<dbReference type="Pfam" id="PF00072">
    <property type="entry name" value="Response_reg"/>
    <property type="match status" value="1"/>
</dbReference>
<dbReference type="CDD" id="cd16922">
    <property type="entry name" value="HATPase_EvgS-ArcB-TorS-like"/>
    <property type="match status" value="1"/>
</dbReference>
<evidence type="ECO:0000259" key="10">
    <source>
        <dbReference type="PROSITE" id="PS50112"/>
    </source>
</evidence>
<evidence type="ECO:0000259" key="11">
    <source>
        <dbReference type="PROSITE" id="PS50113"/>
    </source>
</evidence>
<dbReference type="SMART" id="SM00086">
    <property type="entry name" value="PAC"/>
    <property type="match status" value="2"/>
</dbReference>
<feature type="compositionally biased region" description="Polar residues" evidence="7">
    <location>
        <begin position="1802"/>
        <end position="1824"/>
    </location>
</feature>
<comment type="catalytic activity">
    <reaction evidence="1">
        <text>ATP + protein L-histidine = ADP + protein N-phospho-L-histidine.</text>
        <dbReference type="EC" id="2.7.13.3"/>
    </reaction>
</comment>
<keyword evidence="3 6" id="KW-0597">Phosphoprotein</keyword>
<dbReference type="InterPro" id="IPR005467">
    <property type="entry name" value="His_kinase_dom"/>
</dbReference>
<dbReference type="Gene3D" id="3.30.565.10">
    <property type="entry name" value="Histidine kinase-like ATPase, C-terminal domain"/>
    <property type="match status" value="1"/>
</dbReference>
<dbReference type="Pfam" id="PF00512">
    <property type="entry name" value="HisKA"/>
    <property type="match status" value="1"/>
</dbReference>
<dbReference type="InterPro" id="IPR003661">
    <property type="entry name" value="HisK_dim/P_dom"/>
</dbReference>
<feature type="compositionally biased region" description="Basic and acidic residues" evidence="7">
    <location>
        <begin position="946"/>
        <end position="968"/>
    </location>
</feature>
<dbReference type="InterPro" id="IPR036097">
    <property type="entry name" value="HisK_dim/P_sf"/>
</dbReference>
<dbReference type="PROSITE" id="PS50110">
    <property type="entry name" value="RESPONSE_REGULATORY"/>
    <property type="match status" value="1"/>
</dbReference>